<name>A0A109IPN0_9ACTN</name>
<keyword evidence="4" id="KW-0808">Transferase</keyword>
<dbReference type="Pfam" id="PF16861">
    <property type="entry name" value="Carbam_trans_C"/>
    <property type="match status" value="1"/>
</dbReference>
<feature type="domain" description="Carbamoyltransferase C-terminal" evidence="3">
    <location>
        <begin position="396"/>
        <end position="567"/>
    </location>
</feature>
<evidence type="ECO:0000259" key="3">
    <source>
        <dbReference type="Pfam" id="PF16861"/>
    </source>
</evidence>
<dbReference type="Proteomes" id="UP000198226">
    <property type="component" value="Chromosome I"/>
</dbReference>
<accession>A0A109IPN0</accession>
<dbReference type="InterPro" id="IPR038152">
    <property type="entry name" value="Carbam_trans_C_sf"/>
</dbReference>
<protein>
    <submittedName>
        <fullName evidence="4">Carbamoyltransferase</fullName>
    </submittedName>
</protein>
<proteinExistence type="inferred from homology"/>
<dbReference type="Pfam" id="PF02543">
    <property type="entry name" value="Carbam_trans_N"/>
    <property type="match status" value="1"/>
</dbReference>
<dbReference type="OrthoDB" id="9780777at2"/>
<dbReference type="InterPro" id="IPR051338">
    <property type="entry name" value="NodU/CmcH_Carbamoyltrnsfr"/>
</dbReference>
<dbReference type="AlphaFoldDB" id="A0A109IPN0"/>
<organism evidence="4 5">
    <name type="scientific">Micromonospora rifamycinica</name>
    <dbReference type="NCBI Taxonomy" id="291594"/>
    <lineage>
        <taxon>Bacteria</taxon>
        <taxon>Bacillati</taxon>
        <taxon>Actinomycetota</taxon>
        <taxon>Actinomycetes</taxon>
        <taxon>Micromonosporales</taxon>
        <taxon>Micromonosporaceae</taxon>
        <taxon>Micromonospora</taxon>
    </lineage>
</organism>
<evidence type="ECO:0000256" key="1">
    <source>
        <dbReference type="ARBA" id="ARBA00006129"/>
    </source>
</evidence>
<dbReference type="CDD" id="cd24098">
    <property type="entry name" value="ASKHA_NBD_TobZ_N"/>
    <property type="match status" value="1"/>
</dbReference>
<gene>
    <name evidence="4" type="ORF">GA0070623_3852</name>
</gene>
<dbReference type="PANTHER" id="PTHR34847">
    <property type="entry name" value="NODULATION PROTEIN U"/>
    <property type="match status" value="1"/>
</dbReference>
<sequence>MYLLGVNSVYHESSAALLKDGVLLATAEEERFNRVKHGKQARSDNPHELPMQAIGYVLGHAGITLADVDMATCAADLDEMRRVHEQGLPSAWNDAGDRARFLANVPKIPEVLAEHGFRGDFRWVPHHTAHAASTFLASPYRDAAVLVVDALGDDAWSTRLYHGRDRSLESLLDVRYPASLGYLWETISVLLGFGVYDAAKVMGLAAYGDPAVFRAAFDRLAWPTPDGGFDMDADALRFAEIMYYPPSAYHDRLVELFGIPPRRPGDDIEPVHEHIAAALQAKTNEIMLHLADHLRRRTGSANLCLAGGVALNCVTNTLLLAESGFESVYVQPAANDAGLAVGSALYVWNGELDRPRTAPMTHAYWGPEFSDEEIRAELDRRELSYTVPDDIDATVARLVAEGRVVGYFQGRMELGPRALGCRSIVADPRDRAMREILNQKVKHREYFRPLAPSVLAEDVADWMEVPGDTLAADMMLVTYRAKEDKKPLMGAVLHVDDTCRLQAVSAATNPRYHRMISEFKKITGVPMVLNTSFNDQEPIICTPADAIATFEKTQIDYLAAGSFLVAKV</sequence>
<evidence type="ECO:0000313" key="4">
    <source>
        <dbReference type="EMBL" id="SCG74076.1"/>
    </source>
</evidence>
<feature type="domain" description="Carbamoyltransferase" evidence="2">
    <location>
        <begin position="4"/>
        <end position="345"/>
    </location>
</feature>
<dbReference type="Gene3D" id="3.30.420.40">
    <property type="match status" value="2"/>
</dbReference>
<comment type="similarity">
    <text evidence="1">Belongs to the NodU/CmcH family.</text>
</comment>
<dbReference type="GO" id="GO:0016740">
    <property type="term" value="F:transferase activity"/>
    <property type="evidence" value="ECO:0007669"/>
    <property type="project" value="UniProtKB-KW"/>
</dbReference>
<keyword evidence="5" id="KW-1185">Reference proteome</keyword>
<dbReference type="InterPro" id="IPR003696">
    <property type="entry name" value="Carbtransf_dom"/>
</dbReference>
<evidence type="ECO:0000259" key="2">
    <source>
        <dbReference type="Pfam" id="PF02543"/>
    </source>
</evidence>
<evidence type="ECO:0000313" key="5">
    <source>
        <dbReference type="Proteomes" id="UP000198226"/>
    </source>
</evidence>
<dbReference type="RefSeq" id="WP_067301068.1">
    <property type="nucleotide sequence ID" value="NZ_LRMV01000003.1"/>
</dbReference>
<reference evidence="5" key="1">
    <citation type="submission" date="2016-06" db="EMBL/GenBank/DDBJ databases">
        <authorList>
            <person name="Varghese N."/>
            <person name="Submissions Spin"/>
        </authorList>
    </citation>
    <scope>NUCLEOTIDE SEQUENCE [LARGE SCALE GENOMIC DNA]</scope>
    <source>
        <strain evidence="5">DSM 44983</strain>
    </source>
</reference>
<dbReference type="PANTHER" id="PTHR34847:SF1">
    <property type="entry name" value="NODULATION PROTEIN U"/>
    <property type="match status" value="1"/>
</dbReference>
<dbReference type="InterPro" id="IPR031730">
    <property type="entry name" value="Carbam_trans_C"/>
</dbReference>
<dbReference type="SUPFAM" id="SSF53067">
    <property type="entry name" value="Actin-like ATPase domain"/>
    <property type="match status" value="1"/>
</dbReference>
<dbReference type="Gene3D" id="3.90.870.20">
    <property type="entry name" value="Carbamoyltransferase, C-terminal domain"/>
    <property type="match status" value="1"/>
</dbReference>
<dbReference type="InterPro" id="IPR043129">
    <property type="entry name" value="ATPase_NBD"/>
</dbReference>
<dbReference type="EMBL" id="LT607752">
    <property type="protein sequence ID" value="SCG74076.1"/>
    <property type="molecule type" value="Genomic_DNA"/>
</dbReference>